<keyword evidence="9" id="KW-0472">Membrane</keyword>
<evidence type="ECO:0000256" key="4">
    <source>
        <dbReference type="ARBA" id="ARBA00022670"/>
    </source>
</evidence>
<name>A0A1Y1LU29_PHOPY</name>
<evidence type="ECO:0000256" key="2">
    <source>
        <dbReference type="ARBA" id="ARBA00004401"/>
    </source>
</evidence>
<dbReference type="GO" id="GO:0004222">
    <property type="term" value="F:metalloendopeptidase activity"/>
    <property type="evidence" value="ECO:0007669"/>
    <property type="project" value="InterPro"/>
</dbReference>
<evidence type="ECO:0000259" key="11">
    <source>
        <dbReference type="Pfam" id="PF05649"/>
    </source>
</evidence>
<dbReference type="AlphaFoldDB" id="A0A1Y1LU29"/>
<reference evidence="12" key="1">
    <citation type="journal article" date="2016" name="Sci. Rep.">
        <title>Molecular characterization of firefly nuptial gifts: a multi-omics approach sheds light on postcopulatory sexual selection.</title>
        <authorList>
            <person name="Al-Wathiqui N."/>
            <person name="Fallon T.R."/>
            <person name="South A."/>
            <person name="Weng J.K."/>
            <person name="Lewis S.M."/>
        </authorList>
    </citation>
    <scope>NUCLEOTIDE SEQUENCE</scope>
</reference>
<dbReference type="PRINTS" id="PR00786">
    <property type="entry name" value="NEPRILYSIN"/>
</dbReference>
<dbReference type="CDD" id="cd08662">
    <property type="entry name" value="M13"/>
    <property type="match status" value="1"/>
</dbReference>
<evidence type="ECO:0000256" key="9">
    <source>
        <dbReference type="SAM" id="Phobius"/>
    </source>
</evidence>
<dbReference type="EMBL" id="GEZM01048834">
    <property type="protein sequence ID" value="JAV76368.1"/>
    <property type="molecule type" value="Transcribed_RNA"/>
</dbReference>
<dbReference type="GO" id="GO:0046872">
    <property type="term" value="F:metal ion binding"/>
    <property type="evidence" value="ECO:0007669"/>
    <property type="project" value="UniProtKB-KW"/>
</dbReference>
<dbReference type="Pfam" id="PF05649">
    <property type="entry name" value="Peptidase_M13_N"/>
    <property type="match status" value="1"/>
</dbReference>
<feature type="transmembrane region" description="Helical" evidence="9">
    <location>
        <begin position="29"/>
        <end position="50"/>
    </location>
</feature>
<keyword evidence="9" id="KW-0812">Transmembrane</keyword>
<feature type="domain" description="Peptidase M13 C-terminal" evidence="10">
    <location>
        <begin position="533"/>
        <end position="738"/>
    </location>
</feature>
<dbReference type="GO" id="GO:0016485">
    <property type="term" value="P:protein processing"/>
    <property type="evidence" value="ECO:0007669"/>
    <property type="project" value="TreeGrafter"/>
</dbReference>
<keyword evidence="9" id="KW-1133">Transmembrane helix</keyword>
<evidence type="ECO:0000256" key="1">
    <source>
        <dbReference type="ARBA" id="ARBA00001947"/>
    </source>
</evidence>
<dbReference type="PANTHER" id="PTHR11733:SF224">
    <property type="entry name" value="NEPRILYSIN-2"/>
    <property type="match status" value="1"/>
</dbReference>
<feature type="domain" description="Peptidase M13 N-terminal" evidence="11">
    <location>
        <begin position="82"/>
        <end position="471"/>
    </location>
</feature>
<dbReference type="InterPro" id="IPR000718">
    <property type="entry name" value="Peptidase_M13"/>
</dbReference>
<evidence type="ECO:0000256" key="6">
    <source>
        <dbReference type="ARBA" id="ARBA00022801"/>
    </source>
</evidence>
<dbReference type="InterPro" id="IPR018497">
    <property type="entry name" value="Peptidase_M13_C"/>
</dbReference>
<comment type="cofactor">
    <cofactor evidence="1">
        <name>Zn(2+)</name>
        <dbReference type="ChEBI" id="CHEBI:29105"/>
    </cofactor>
</comment>
<keyword evidence="8" id="KW-0482">Metalloprotease</keyword>
<keyword evidence="7" id="KW-0862">Zinc</keyword>
<dbReference type="SUPFAM" id="SSF55486">
    <property type="entry name" value="Metalloproteases ('zincins'), catalytic domain"/>
    <property type="match status" value="1"/>
</dbReference>
<evidence type="ECO:0000256" key="3">
    <source>
        <dbReference type="ARBA" id="ARBA00007357"/>
    </source>
</evidence>
<dbReference type="Pfam" id="PF01431">
    <property type="entry name" value="Peptidase_M13"/>
    <property type="match status" value="1"/>
</dbReference>
<accession>A0A1Y1LU29</accession>
<organism evidence="12">
    <name type="scientific">Photinus pyralis</name>
    <name type="common">Common eastern firefly</name>
    <name type="synonym">Lampyris pyralis</name>
    <dbReference type="NCBI Taxonomy" id="7054"/>
    <lineage>
        <taxon>Eukaryota</taxon>
        <taxon>Metazoa</taxon>
        <taxon>Ecdysozoa</taxon>
        <taxon>Arthropoda</taxon>
        <taxon>Hexapoda</taxon>
        <taxon>Insecta</taxon>
        <taxon>Pterygota</taxon>
        <taxon>Neoptera</taxon>
        <taxon>Endopterygota</taxon>
        <taxon>Coleoptera</taxon>
        <taxon>Polyphaga</taxon>
        <taxon>Elateriformia</taxon>
        <taxon>Elateroidea</taxon>
        <taxon>Lampyridae</taxon>
        <taxon>Lampyrinae</taxon>
        <taxon>Photinus</taxon>
    </lineage>
</organism>
<evidence type="ECO:0000256" key="7">
    <source>
        <dbReference type="ARBA" id="ARBA00022833"/>
    </source>
</evidence>
<keyword evidence="4" id="KW-0645">Protease</keyword>
<protein>
    <recommendedName>
        <fullName evidence="13">Peptidase M13 N-terminal domain-containing protein</fullName>
    </recommendedName>
</protein>
<dbReference type="InterPro" id="IPR024079">
    <property type="entry name" value="MetalloPept_cat_dom_sf"/>
</dbReference>
<evidence type="ECO:0000259" key="10">
    <source>
        <dbReference type="Pfam" id="PF01431"/>
    </source>
</evidence>
<evidence type="ECO:0008006" key="13">
    <source>
        <dbReference type="Google" id="ProtNLM"/>
    </source>
</evidence>
<sequence length="739" mass="84328">MAHETNDVARRNRNNSWWKRRTSLEKKGVILLVIALILLIALIIALAVVAHRKSKSEEICNTAGCVRAASKIINTMNARLDPCTDFYEFACGNFIRDTVIPDDRMEISPFTEAGNMLEQQLRALYSAPITADDIRPFVLLKTFYQSCMNTSAIEVNGLLHLRELVNKLGGFPIVENVNWNENAFDWQQAAYKLRRNGLNYNKFIKLDILPDMKNSSRICIYLDQPELDLGKDNLALGAEDGTVEAYTELLVDLAVLWGADKAFAKYEVKNLIEFMQTVANASQSDEERRDRASLYNPMTISELQQKYPTIYWLEYLNNILILPQSHVTSKTQVSVHSPHFISVIDDILRRTSKRVLANYIIFDVIRSFEMFVPDEIRNRELQFEGVLTGAEQREPRWSQCVAKTTASFDLASSSIFVRKHFDPESKKSVGIMVDDIRNEFIEILRKTEWMDSTTKQTAIDKAKAIKSYIGYADELLDNKKLGDHYATLTLVPGSSIDHVRNISIFDRDLEIDLLSKKFDPGDWRTRYAATEVNAAYAGYENSIQIPAAILQNVFYSKDRLQALNYGGIGYFIGHEITHGFDDQGRKLNVNGNLEDWWAKDTNDAFLDKAKCIIEQYSNYTDPEVNVPINGELTQGENIADNGGIKEAYLAYNAWVKRNGPEQKLPGLKYTPKQLFWISVANCWCTKTRKEYLASSIPLDEHSPARFRILGPLSNFEDFSRDFNCPLGSRMNPPHKCKVW</sequence>
<dbReference type="PANTHER" id="PTHR11733">
    <property type="entry name" value="ZINC METALLOPROTEASE FAMILY M13 NEPRILYSIN-RELATED"/>
    <property type="match status" value="1"/>
</dbReference>
<dbReference type="GO" id="GO:0005886">
    <property type="term" value="C:plasma membrane"/>
    <property type="evidence" value="ECO:0007669"/>
    <property type="project" value="UniProtKB-SubCell"/>
</dbReference>
<dbReference type="Gene3D" id="1.10.1380.10">
    <property type="entry name" value="Neutral endopeptidase , domain2"/>
    <property type="match status" value="1"/>
</dbReference>
<keyword evidence="6" id="KW-0378">Hydrolase</keyword>
<comment type="similarity">
    <text evidence="3">Belongs to the peptidase M13 family.</text>
</comment>
<dbReference type="PROSITE" id="PS51885">
    <property type="entry name" value="NEPRILYSIN"/>
    <property type="match status" value="1"/>
</dbReference>
<dbReference type="InterPro" id="IPR042089">
    <property type="entry name" value="Peptidase_M13_dom_2"/>
</dbReference>
<evidence type="ECO:0000256" key="8">
    <source>
        <dbReference type="ARBA" id="ARBA00023049"/>
    </source>
</evidence>
<dbReference type="Gene3D" id="3.40.390.10">
    <property type="entry name" value="Collagenase (Catalytic Domain)"/>
    <property type="match status" value="1"/>
</dbReference>
<keyword evidence="5" id="KW-0479">Metal-binding</keyword>
<comment type="subcellular location">
    <subcellularLocation>
        <location evidence="2">Cell membrane</location>
        <topology evidence="2">Single-pass type II membrane protein</topology>
    </subcellularLocation>
</comment>
<proteinExistence type="inferred from homology"/>
<evidence type="ECO:0000313" key="12">
    <source>
        <dbReference type="EMBL" id="JAV76368.1"/>
    </source>
</evidence>
<evidence type="ECO:0000256" key="5">
    <source>
        <dbReference type="ARBA" id="ARBA00022723"/>
    </source>
</evidence>
<dbReference type="InterPro" id="IPR008753">
    <property type="entry name" value="Peptidase_M13_N"/>
</dbReference>